<name>A0A9P6JC06_MORAP</name>
<feature type="region of interest" description="Disordered" evidence="1">
    <location>
        <begin position="76"/>
        <end position="118"/>
    </location>
</feature>
<evidence type="ECO:0000313" key="3">
    <source>
        <dbReference type="Proteomes" id="UP000738359"/>
    </source>
</evidence>
<dbReference type="InterPro" id="IPR032675">
    <property type="entry name" value="LRR_dom_sf"/>
</dbReference>
<dbReference type="Gene3D" id="3.80.10.10">
    <property type="entry name" value="Ribonuclease Inhibitor"/>
    <property type="match status" value="1"/>
</dbReference>
<feature type="region of interest" description="Disordered" evidence="1">
    <location>
        <begin position="256"/>
        <end position="467"/>
    </location>
</feature>
<feature type="compositionally biased region" description="Basic and acidic residues" evidence="1">
    <location>
        <begin position="377"/>
        <end position="406"/>
    </location>
</feature>
<dbReference type="OrthoDB" id="2449668at2759"/>
<sequence length="859" mass="95779">MVRLEVDGHTIIPTFGFRSREPDTASESQANAPEVVLNAEALFSESSCKQRDSTEATTLGEFLHALINVDESLGLDKSSDEKEDLQENPAQDSSNDPIVATPEESGTKSDIISPNDKESIEAITPCPEDGIEWIEYHPGKIIHVVHDLATLSCKFSPEAEHQPIPIDPSKVAVPGLTEHPQKPLFPNAAPVEACSPISSSLDDLPESYWLRFRQEMEDVVRKFLIQNDPSAEPEDHHREAFEEAMALSIHRQVERVTRRPAMPSPLSQSISRDSSTSPSSEDNTHDDGVARSMSPESEDSRKSDGTSSSSSPGSPSSDSSSSGSSSPEHHIPDGFSSRSASPEEDGSSRSPARGSSSKHHRHTEGGNEPLTKKNPRLRTDGPNNDKVEDAEDKKAEEEVEEGELKFFSEPVSASTHQASRSSKRTRSPPPLRDSYRPREDYKRLRADQDDMSDRAFTPLTNRQRERDSVATNEPFVFSESALVRFVEDQKGTVHSIKTQAITVSLSSWPIAQKFCKFLCSKQYCGIWLDVSFTWTWGHADMDEFVRAVESTSIQALFLNGYVSQQHSLADPNGQPNRRFSEMVKVATHLQHLILDAPPEDLLAIMKQVRRAIETARPRRAPLVEYQQSATKPPSSVDIQFQHGGKSWVTLQIERATLEIRECSLDLGGSLCRPYLFAPGSRTDDSIRAMWTNFLSNDLSHSLTALRIKNQVDDSWIAPLLEWSKAHRRSKRALLQELQVDCQHISKSGLSDFCELLDEVGSTVTRLRLAHMSSLVKADWILFFQSLNLTVLRTLHVEGANLGDREVRELIGCLKNVLRRDRSVKLTTLTLQKTTVSTSGWKELQDECDKNGWKFSVVSS</sequence>
<accession>A0A9P6JC06</accession>
<protein>
    <submittedName>
        <fullName evidence="2">Uncharacterized protein</fullName>
    </submittedName>
</protein>
<keyword evidence="3" id="KW-1185">Reference proteome</keyword>
<organism evidence="2 3">
    <name type="scientific">Mortierella alpina</name>
    <name type="common">Oleaginous fungus</name>
    <name type="synonym">Mortierella renispora</name>
    <dbReference type="NCBI Taxonomy" id="64518"/>
    <lineage>
        <taxon>Eukaryota</taxon>
        <taxon>Fungi</taxon>
        <taxon>Fungi incertae sedis</taxon>
        <taxon>Mucoromycota</taxon>
        <taxon>Mortierellomycotina</taxon>
        <taxon>Mortierellomycetes</taxon>
        <taxon>Mortierellales</taxon>
        <taxon>Mortierellaceae</taxon>
        <taxon>Mortierella</taxon>
    </lineage>
</organism>
<feature type="compositionally biased region" description="Low complexity" evidence="1">
    <location>
        <begin position="305"/>
        <end position="326"/>
    </location>
</feature>
<feature type="compositionally biased region" description="Low complexity" evidence="1">
    <location>
        <begin position="267"/>
        <end position="280"/>
    </location>
</feature>
<evidence type="ECO:0000313" key="2">
    <source>
        <dbReference type="EMBL" id="KAF9964902.1"/>
    </source>
</evidence>
<dbReference type="SUPFAM" id="SSF52047">
    <property type="entry name" value="RNI-like"/>
    <property type="match status" value="1"/>
</dbReference>
<gene>
    <name evidence="2" type="ORF">BGZ70_005743</name>
</gene>
<proteinExistence type="predicted"/>
<dbReference type="Proteomes" id="UP000738359">
    <property type="component" value="Unassembled WGS sequence"/>
</dbReference>
<reference evidence="2" key="1">
    <citation type="journal article" date="2020" name="Fungal Divers.">
        <title>Resolving the Mortierellaceae phylogeny through synthesis of multi-gene phylogenetics and phylogenomics.</title>
        <authorList>
            <person name="Vandepol N."/>
            <person name="Liber J."/>
            <person name="Desiro A."/>
            <person name="Na H."/>
            <person name="Kennedy M."/>
            <person name="Barry K."/>
            <person name="Grigoriev I.V."/>
            <person name="Miller A.N."/>
            <person name="O'Donnell K."/>
            <person name="Stajich J.E."/>
            <person name="Bonito G."/>
        </authorList>
    </citation>
    <scope>NUCLEOTIDE SEQUENCE</scope>
    <source>
        <strain evidence="2">CK1249</strain>
    </source>
</reference>
<feature type="compositionally biased region" description="Basic and acidic residues" evidence="1">
    <location>
        <begin position="433"/>
        <end position="453"/>
    </location>
</feature>
<dbReference type="EMBL" id="JAAAHY010000308">
    <property type="protein sequence ID" value="KAF9964902.1"/>
    <property type="molecule type" value="Genomic_DNA"/>
</dbReference>
<comment type="caution">
    <text evidence="2">The sequence shown here is derived from an EMBL/GenBank/DDBJ whole genome shotgun (WGS) entry which is preliminary data.</text>
</comment>
<evidence type="ECO:0000256" key="1">
    <source>
        <dbReference type="SAM" id="MobiDB-lite"/>
    </source>
</evidence>
<dbReference type="AlphaFoldDB" id="A0A9P6JC06"/>